<sequence length="225" mass="23738">MARKPATDVASSLAARAPGARTAARPERTAGSAVDEHGAANAADAGGAGRAGGGPSRGTGPSIVSSAHLVSERSPELSEFEFGLNTAYNAYSRWVVRCMGAAGVRDLTFLDVLVLHHVNHRGRAKRLADICFVLNVEDTHLVTYSLKKLQGLGLVEGERVGKEATYATTPAGTDACARYREIREQCLTNNFTAGSAENLEIGELARLLRVLTGLYEQAARSATSL</sequence>
<feature type="domain" description="HTH marR-type" evidence="2">
    <location>
        <begin position="107"/>
        <end position="172"/>
    </location>
</feature>
<dbReference type="InterPro" id="IPR036390">
    <property type="entry name" value="WH_DNA-bd_sf"/>
</dbReference>
<gene>
    <name evidence="3" type="ORF">LMG21510_01770</name>
</gene>
<feature type="region of interest" description="Disordered" evidence="1">
    <location>
        <begin position="1"/>
        <end position="63"/>
    </location>
</feature>
<dbReference type="RefSeq" id="WP_222201143.1">
    <property type="nucleotide sequence ID" value="NZ_CAJZAH010000002.1"/>
</dbReference>
<evidence type="ECO:0000313" key="3">
    <source>
        <dbReference type="EMBL" id="CAG9171749.1"/>
    </source>
</evidence>
<dbReference type="InterPro" id="IPR000835">
    <property type="entry name" value="HTH_MarR-typ"/>
</dbReference>
<evidence type="ECO:0000313" key="4">
    <source>
        <dbReference type="Proteomes" id="UP000721236"/>
    </source>
</evidence>
<reference evidence="3 4" key="1">
    <citation type="submission" date="2021-08" db="EMBL/GenBank/DDBJ databases">
        <authorList>
            <person name="Peeters C."/>
        </authorList>
    </citation>
    <scope>NUCLEOTIDE SEQUENCE [LARGE SCALE GENOMIC DNA]</scope>
    <source>
        <strain evidence="3 4">LMG 21510</strain>
    </source>
</reference>
<dbReference type="Proteomes" id="UP000721236">
    <property type="component" value="Unassembled WGS sequence"/>
</dbReference>
<protein>
    <recommendedName>
        <fullName evidence="2">HTH marR-type domain-containing protein</fullName>
    </recommendedName>
</protein>
<dbReference type="Gene3D" id="1.10.10.10">
    <property type="entry name" value="Winged helix-like DNA-binding domain superfamily/Winged helix DNA-binding domain"/>
    <property type="match status" value="1"/>
</dbReference>
<evidence type="ECO:0000256" key="1">
    <source>
        <dbReference type="SAM" id="MobiDB-lite"/>
    </source>
</evidence>
<evidence type="ECO:0000259" key="2">
    <source>
        <dbReference type="Pfam" id="PF13463"/>
    </source>
</evidence>
<dbReference type="SUPFAM" id="SSF46785">
    <property type="entry name" value="Winged helix' DNA-binding domain"/>
    <property type="match status" value="1"/>
</dbReference>
<dbReference type="Pfam" id="PF13463">
    <property type="entry name" value="HTH_27"/>
    <property type="match status" value="1"/>
</dbReference>
<dbReference type="InterPro" id="IPR036388">
    <property type="entry name" value="WH-like_DNA-bd_sf"/>
</dbReference>
<feature type="compositionally biased region" description="Low complexity" evidence="1">
    <location>
        <begin position="14"/>
        <end position="23"/>
    </location>
</feature>
<organism evidence="3 4">
    <name type="scientific">Cupriavidus respiraculi</name>
    <dbReference type="NCBI Taxonomy" id="195930"/>
    <lineage>
        <taxon>Bacteria</taxon>
        <taxon>Pseudomonadati</taxon>
        <taxon>Pseudomonadota</taxon>
        <taxon>Betaproteobacteria</taxon>
        <taxon>Burkholderiales</taxon>
        <taxon>Burkholderiaceae</taxon>
        <taxon>Cupriavidus</taxon>
    </lineage>
</organism>
<proteinExistence type="predicted"/>
<comment type="caution">
    <text evidence="3">The sequence shown here is derived from an EMBL/GenBank/DDBJ whole genome shotgun (WGS) entry which is preliminary data.</text>
</comment>
<dbReference type="EMBL" id="CAJZAH010000002">
    <property type="protein sequence ID" value="CAG9171749.1"/>
    <property type="molecule type" value="Genomic_DNA"/>
</dbReference>
<name>A0ABM8WW48_9BURK</name>
<keyword evidence="4" id="KW-1185">Reference proteome</keyword>
<accession>A0ABM8WW48</accession>
<feature type="compositionally biased region" description="Basic and acidic residues" evidence="1">
    <location>
        <begin position="24"/>
        <end position="38"/>
    </location>
</feature>
<feature type="compositionally biased region" description="Gly residues" evidence="1">
    <location>
        <begin position="46"/>
        <end position="57"/>
    </location>
</feature>